<dbReference type="PANTHER" id="PTHR43806">
    <property type="entry name" value="PEPTIDASE S8"/>
    <property type="match status" value="1"/>
</dbReference>
<dbReference type="Gene3D" id="3.40.50.200">
    <property type="entry name" value="Peptidase S8/S53 domain"/>
    <property type="match status" value="1"/>
</dbReference>
<dbReference type="SUPFAM" id="SSF52743">
    <property type="entry name" value="Subtilisin-like"/>
    <property type="match status" value="1"/>
</dbReference>
<dbReference type="GO" id="GO:0005615">
    <property type="term" value="C:extracellular space"/>
    <property type="evidence" value="ECO:0007669"/>
    <property type="project" value="TreeGrafter"/>
</dbReference>
<feature type="domain" description="Peptidase S8/S53" evidence="7">
    <location>
        <begin position="74"/>
        <end position="312"/>
    </location>
</feature>
<comment type="similarity">
    <text evidence="1 5">Belongs to the peptidase S8 family.</text>
</comment>
<evidence type="ECO:0000259" key="7">
    <source>
        <dbReference type="Pfam" id="PF00082"/>
    </source>
</evidence>
<dbReference type="PROSITE" id="PS51892">
    <property type="entry name" value="SUBTILASE"/>
    <property type="match status" value="1"/>
</dbReference>
<dbReference type="InterPro" id="IPR050131">
    <property type="entry name" value="Peptidase_S8_subtilisin-like"/>
</dbReference>
<keyword evidence="9" id="KW-1185">Reference proteome</keyword>
<dbReference type="PANTHER" id="PTHR43806:SF11">
    <property type="entry name" value="CEREVISIN-RELATED"/>
    <property type="match status" value="1"/>
</dbReference>
<evidence type="ECO:0000256" key="5">
    <source>
        <dbReference type="PROSITE-ProRule" id="PRU01240"/>
    </source>
</evidence>
<feature type="active site" description="Charge relay system" evidence="5">
    <location>
        <position position="270"/>
    </location>
</feature>
<dbReference type="InterPro" id="IPR022398">
    <property type="entry name" value="Peptidase_S8_His-AS"/>
</dbReference>
<dbReference type="PROSITE" id="PS00137">
    <property type="entry name" value="SUBTILASE_HIS"/>
    <property type="match status" value="1"/>
</dbReference>
<dbReference type="PRINTS" id="PR00723">
    <property type="entry name" value="SUBTILISIN"/>
</dbReference>
<keyword evidence="4 5" id="KW-0720">Serine protease</keyword>
<organism evidence="8 9">
    <name type="scientific">Umbelopsis ramanniana AG</name>
    <dbReference type="NCBI Taxonomy" id="1314678"/>
    <lineage>
        <taxon>Eukaryota</taxon>
        <taxon>Fungi</taxon>
        <taxon>Fungi incertae sedis</taxon>
        <taxon>Mucoromycota</taxon>
        <taxon>Mucoromycotina</taxon>
        <taxon>Umbelopsidomycetes</taxon>
        <taxon>Umbelopsidales</taxon>
        <taxon>Umbelopsidaceae</taxon>
        <taxon>Umbelopsis</taxon>
    </lineage>
</organism>
<dbReference type="PROSITE" id="PS00136">
    <property type="entry name" value="SUBTILASE_ASP"/>
    <property type="match status" value="1"/>
</dbReference>
<dbReference type="RefSeq" id="XP_051443861.1">
    <property type="nucleotide sequence ID" value="XM_051589654.1"/>
</dbReference>
<dbReference type="Proteomes" id="UP001206595">
    <property type="component" value="Unassembled WGS sequence"/>
</dbReference>
<evidence type="ECO:0000256" key="2">
    <source>
        <dbReference type="ARBA" id="ARBA00022670"/>
    </source>
</evidence>
<dbReference type="GeneID" id="75914999"/>
<dbReference type="InterPro" id="IPR000209">
    <property type="entry name" value="Peptidase_S8/S53_dom"/>
</dbReference>
<keyword evidence="3 5" id="KW-0378">Hydrolase</keyword>
<dbReference type="EMBL" id="MU620925">
    <property type="protein sequence ID" value="KAI8578857.1"/>
    <property type="molecule type" value="Genomic_DNA"/>
</dbReference>
<dbReference type="CDD" id="cd04077">
    <property type="entry name" value="Peptidases_S8_PCSK9_ProteinaseK_like"/>
    <property type="match status" value="1"/>
</dbReference>
<evidence type="ECO:0000256" key="4">
    <source>
        <dbReference type="ARBA" id="ARBA00022825"/>
    </source>
</evidence>
<dbReference type="AlphaFoldDB" id="A0AAD5E8L0"/>
<name>A0AAD5E8L0_UMBRA</name>
<dbReference type="InterPro" id="IPR034193">
    <property type="entry name" value="PCSK9_ProteinaseK-like"/>
</dbReference>
<keyword evidence="2 5" id="KW-0645">Protease</keyword>
<dbReference type="Pfam" id="PF00082">
    <property type="entry name" value="Peptidase_S8"/>
    <property type="match status" value="1"/>
</dbReference>
<sequence length="324" mass="34097">MCCLLCLMLISLSTSRNQLPLGLNIPSDLSERSNNNFHESTYYSRQSGAPWNLLRISERTIGDTHSYGYRKSGGQGVTVYVVDDGVDISHPDFGGRAKFGWTAIPKEKNSPGGGHGTHVSGIIAGSKYGVAKKAHLVSVQVLDKNGKGSMSNLIAGLDWVAKHAKRGSSIVNLSLGVAKTTPGANALNQAVDALVKAGIPVFVAAGNSASDACNILPAGNKNVFAVAAIDNKDVMDPNACYGKCVDLFAPGVDVTSDYLNNKVATMSGSSMASPHIAGLAAIELPYIKSKKPADVYKAITHRATANHIKNLKSHTVNGIAYSKF</sequence>
<dbReference type="GO" id="GO:0004252">
    <property type="term" value="F:serine-type endopeptidase activity"/>
    <property type="evidence" value="ECO:0007669"/>
    <property type="project" value="UniProtKB-UniRule"/>
</dbReference>
<dbReference type="InterPro" id="IPR015500">
    <property type="entry name" value="Peptidase_S8_subtilisin-rel"/>
</dbReference>
<evidence type="ECO:0000256" key="6">
    <source>
        <dbReference type="SAM" id="SignalP"/>
    </source>
</evidence>
<feature type="signal peptide" evidence="6">
    <location>
        <begin position="1"/>
        <end position="15"/>
    </location>
</feature>
<reference evidence="8" key="1">
    <citation type="submission" date="2021-06" db="EMBL/GenBank/DDBJ databases">
        <authorList>
            <consortium name="DOE Joint Genome Institute"/>
            <person name="Mondo S.J."/>
            <person name="Amses K.R."/>
            <person name="Simmons D.R."/>
            <person name="Longcore J.E."/>
            <person name="Seto K."/>
            <person name="Alves G.H."/>
            <person name="Bonds A.E."/>
            <person name="Quandt C.A."/>
            <person name="Davis W.J."/>
            <person name="Chang Y."/>
            <person name="Letcher P.M."/>
            <person name="Powell M.J."/>
            <person name="Kuo A."/>
            <person name="Labutti K."/>
            <person name="Pangilinan J."/>
            <person name="Andreopoulos W."/>
            <person name="Tritt A."/>
            <person name="Riley R."/>
            <person name="Hundley H."/>
            <person name="Johnson J."/>
            <person name="Lipzen A."/>
            <person name="Barry K."/>
            <person name="Berbee M.L."/>
            <person name="Buchler N.E."/>
            <person name="Grigoriev I.V."/>
            <person name="Spatafora J.W."/>
            <person name="Stajich J.E."/>
            <person name="James T.Y."/>
        </authorList>
    </citation>
    <scope>NUCLEOTIDE SEQUENCE</scope>
    <source>
        <strain evidence="8">AG</strain>
    </source>
</reference>
<feature type="chain" id="PRO_5042190715" description="Peptidase S8/S53 domain-containing protein" evidence="6">
    <location>
        <begin position="16"/>
        <end position="324"/>
    </location>
</feature>
<evidence type="ECO:0000256" key="1">
    <source>
        <dbReference type="ARBA" id="ARBA00011073"/>
    </source>
</evidence>
<evidence type="ECO:0000256" key="3">
    <source>
        <dbReference type="ARBA" id="ARBA00022801"/>
    </source>
</evidence>
<evidence type="ECO:0000313" key="9">
    <source>
        <dbReference type="Proteomes" id="UP001206595"/>
    </source>
</evidence>
<accession>A0AAD5E8L0</accession>
<protein>
    <recommendedName>
        <fullName evidence="7">Peptidase S8/S53 domain-containing protein</fullName>
    </recommendedName>
</protein>
<comment type="caution">
    <text evidence="8">The sequence shown here is derived from an EMBL/GenBank/DDBJ whole genome shotgun (WGS) entry which is preliminary data.</text>
</comment>
<keyword evidence="6" id="KW-0732">Signal</keyword>
<dbReference type="GO" id="GO:0006508">
    <property type="term" value="P:proteolysis"/>
    <property type="evidence" value="ECO:0007669"/>
    <property type="project" value="UniProtKB-KW"/>
</dbReference>
<dbReference type="FunFam" id="3.40.50.200:FF:000014">
    <property type="entry name" value="Proteinase K"/>
    <property type="match status" value="1"/>
</dbReference>
<evidence type="ECO:0000313" key="8">
    <source>
        <dbReference type="EMBL" id="KAI8578857.1"/>
    </source>
</evidence>
<feature type="active site" description="Charge relay system" evidence="5">
    <location>
        <position position="83"/>
    </location>
</feature>
<dbReference type="InterPro" id="IPR036852">
    <property type="entry name" value="Peptidase_S8/S53_dom_sf"/>
</dbReference>
<reference evidence="8" key="2">
    <citation type="journal article" date="2022" name="Proc. Natl. Acad. Sci. U.S.A.">
        <title>Diploid-dominant life cycles characterize the early evolution of Fungi.</title>
        <authorList>
            <person name="Amses K.R."/>
            <person name="Simmons D.R."/>
            <person name="Longcore J.E."/>
            <person name="Mondo S.J."/>
            <person name="Seto K."/>
            <person name="Jeronimo G.H."/>
            <person name="Bonds A.E."/>
            <person name="Quandt C.A."/>
            <person name="Davis W.J."/>
            <person name="Chang Y."/>
            <person name="Federici B.A."/>
            <person name="Kuo A."/>
            <person name="LaButti K."/>
            <person name="Pangilinan J."/>
            <person name="Andreopoulos W."/>
            <person name="Tritt A."/>
            <person name="Riley R."/>
            <person name="Hundley H."/>
            <person name="Johnson J."/>
            <person name="Lipzen A."/>
            <person name="Barry K."/>
            <person name="Lang B.F."/>
            <person name="Cuomo C.A."/>
            <person name="Buchler N.E."/>
            <person name="Grigoriev I.V."/>
            <person name="Spatafora J.W."/>
            <person name="Stajich J.E."/>
            <person name="James T.Y."/>
        </authorList>
    </citation>
    <scope>NUCLEOTIDE SEQUENCE</scope>
    <source>
        <strain evidence="8">AG</strain>
    </source>
</reference>
<gene>
    <name evidence="8" type="ORF">K450DRAFT_244857</name>
</gene>
<proteinExistence type="inferred from homology"/>
<feature type="active site" description="Charge relay system" evidence="5">
    <location>
        <position position="115"/>
    </location>
</feature>
<dbReference type="InterPro" id="IPR023827">
    <property type="entry name" value="Peptidase_S8_Asp-AS"/>
</dbReference>